<gene>
    <name evidence="1" type="ORF">FRZ06_14795</name>
</gene>
<dbReference type="Proteomes" id="UP000594014">
    <property type="component" value="Chromosome"/>
</dbReference>
<evidence type="ECO:0000313" key="2">
    <source>
        <dbReference type="Proteomes" id="UP000594014"/>
    </source>
</evidence>
<sequence length="169" mass="19261">MCLGHFQISSKTQTRVILQLRKPLERNNRNNMEQVIFLSQRQKESFPALVRDAISLIEVNFAFLYGIDELADQLEVTKPHLIRLFTAATGISPGQYLIHIRMYHARGMLLSGADTPLEIIAGACGYSNANYFCKAFKKQTGMPPSEYRKVFGRESQHSEPDPIIQKLYL</sequence>
<protein>
    <submittedName>
        <fullName evidence="1">Helix-turn-helix transcriptional regulator</fullName>
    </submittedName>
</protein>
<reference evidence="1" key="1">
    <citation type="submission" date="2019-08" db="EMBL/GenBank/DDBJ databases">
        <title>Genome sequence of Clostridiales bacterium MT110.</title>
        <authorList>
            <person name="Cao J."/>
        </authorList>
    </citation>
    <scope>NUCLEOTIDE SEQUENCE</scope>
    <source>
        <strain evidence="1">MT110</strain>
    </source>
</reference>
<keyword evidence="2" id="KW-1185">Reference proteome</keyword>
<evidence type="ECO:0000313" key="1">
    <source>
        <dbReference type="EMBL" id="QOX64518.1"/>
    </source>
</evidence>
<accession>A0ACD1AE02</accession>
<proteinExistence type="predicted"/>
<organism evidence="1 2">
    <name type="scientific">Anoxybacterium hadale</name>
    <dbReference type="NCBI Taxonomy" id="3408580"/>
    <lineage>
        <taxon>Bacteria</taxon>
        <taxon>Bacillati</taxon>
        <taxon>Bacillota</taxon>
        <taxon>Clostridia</taxon>
        <taxon>Peptostreptococcales</taxon>
        <taxon>Anaerovoracaceae</taxon>
        <taxon>Anoxybacterium</taxon>
    </lineage>
</organism>
<name>A0ACD1AE02_9FIRM</name>
<dbReference type="EMBL" id="CP042469">
    <property type="protein sequence ID" value="QOX64518.1"/>
    <property type="molecule type" value="Genomic_DNA"/>
</dbReference>